<accession>A0A5P6P7L6</accession>
<dbReference type="KEGG" id="bbet:F8237_17320"/>
<name>A0A5P6P7L6_9BRAD</name>
<dbReference type="Proteomes" id="UP000325641">
    <property type="component" value="Chromosome"/>
</dbReference>
<protein>
    <submittedName>
        <fullName evidence="1">Uncharacterized protein</fullName>
    </submittedName>
</protein>
<proteinExistence type="predicted"/>
<gene>
    <name evidence="1" type="ORF">F8237_17320</name>
</gene>
<evidence type="ECO:0000313" key="1">
    <source>
        <dbReference type="EMBL" id="QFI74008.1"/>
    </source>
</evidence>
<dbReference type="EMBL" id="CP044543">
    <property type="protein sequence ID" value="QFI74008.1"/>
    <property type="molecule type" value="Genomic_DNA"/>
</dbReference>
<organism evidence="1 2">
    <name type="scientific">Bradyrhizobium betae</name>
    <dbReference type="NCBI Taxonomy" id="244734"/>
    <lineage>
        <taxon>Bacteria</taxon>
        <taxon>Pseudomonadati</taxon>
        <taxon>Pseudomonadota</taxon>
        <taxon>Alphaproteobacteria</taxon>
        <taxon>Hyphomicrobiales</taxon>
        <taxon>Nitrobacteraceae</taxon>
        <taxon>Bradyrhizobium</taxon>
    </lineage>
</organism>
<evidence type="ECO:0000313" key="2">
    <source>
        <dbReference type="Proteomes" id="UP000325641"/>
    </source>
</evidence>
<dbReference type="OrthoDB" id="8242073at2"/>
<sequence length="93" mass="10120">MVDAMNNETLFNCYTHNAEPEWSGFTALEIGGCIDEGDITHGGVPDNLAQFWTVYGRCTWGGVEAISDCDTRVLAVAVAAELGRRSNLPVRNE</sequence>
<reference evidence="2" key="1">
    <citation type="submission" date="2019-10" db="EMBL/GenBank/DDBJ databases">
        <title>Complete Genome Sequence of Bradyrhizobium betae type strain PL7HG1T.</title>
        <authorList>
            <person name="Bromfield E.S.P."/>
            <person name="Cloutier S."/>
        </authorList>
    </citation>
    <scope>NUCLEOTIDE SEQUENCE [LARGE SCALE GENOMIC DNA]</scope>
    <source>
        <strain evidence="2">PL7HG1</strain>
    </source>
</reference>
<dbReference type="AlphaFoldDB" id="A0A5P6P7L6"/>